<organism evidence="2 3">
    <name type="scientific">Mesorhabditis spiculigera</name>
    <dbReference type="NCBI Taxonomy" id="96644"/>
    <lineage>
        <taxon>Eukaryota</taxon>
        <taxon>Metazoa</taxon>
        <taxon>Ecdysozoa</taxon>
        <taxon>Nematoda</taxon>
        <taxon>Chromadorea</taxon>
        <taxon>Rhabditida</taxon>
        <taxon>Rhabditina</taxon>
        <taxon>Rhabditomorpha</taxon>
        <taxon>Rhabditoidea</taxon>
        <taxon>Rhabditidae</taxon>
        <taxon>Mesorhabditinae</taxon>
        <taxon>Mesorhabditis</taxon>
    </lineage>
</organism>
<proteinExistence type="predicted"/>
<protein>
    <submittedName>
        <fullName evidence="2">Uncharacterized protein</fullName>
    </submittedName>
</protein>
<keyword evidence="3" id="KW-1185">Reference proteome</keyword>
<dbReference type="Proteomes" id="UP001177023">
    <property type="component" value="Unassembled WGS sequence"/>
</dbReference>
<feature type="transmembrane region" description="Helical" evidence="1">
    <location>
        <begin position="91"/>
        <end position="114"/>
    </location>
</feature>
<evidence type="ECO:0000313" key="3">
    <source>
        <dbReference type="Proteomes" id="UP001177023"/>
    </source>
</evidence>
<feature type="transmembrane region" description="Helical" evidence="1">
    <location>
        <begin position="57"/>
        <end position="79"/>
    </location>
</feature>
<name>A0AA36D648_9BILA</name>
<gene>
    <name evidence="2" type="ORF">MSPICULIGERA_LOCUS18722</name>
</gene>
<comment type="caution">
    <text evidence="2">The sequence shown here is derived from an EMBL/GenBank/DDBJ whole genome shotgun (WGS) entry which is preliminary data.</text>
</comment>
<feature type="non-terminal residue" evidence="2">
    <location>
        <position position="213"/>
    </location>
</feature>
<dbReference type="AlphaFoldDB" id="A0AA36D648"/>
<evidence type="ECO:0000256" key="1">
    <source>
        <dbReference type="SAM" id="Phobius"/>
    </source>
</evidence>
<sequence>MLHLNRLTVFCSKELHEKIWCQRNLWICIVFTVLLANGVCYELLLVTNLYALNTEGVATYAPGATDLVLNAATLMRIFYLRCRKQSISDEALETPLFLIGFISFIIQALLAISIQNVDAIIRTFLGTSPEQQLGQFLAAQDFLINAVSDQWTLSEAYIGLIVSADLRTKFIRMYFPGCSAVMNRFMPQVYHSQVQPLAVQVDPRSLTRTEPSF</sequence>
<keyword evidence="1" id="KW-1133">Transmembrane helix</keyword>
<reference evidence="2" key="1">
    <citation type="submission" date="2023-06" db="EMBL/GenBank/DDBJ databases">
        <authorList>
            <person name="Delattre M."/>
        </authorList>
    </citation>
    <scope>NUCLEOTIDE SEQUENCE</scope>
    <source>
        <strain evidence="2">AF72</strain>
    </source>
</reference>
<accession>A0AA36D648</accession>
<feature type="transmembrane region" description="Helical" evidence="1">
    <location>
        <begin position="25"/>
        <end position="51"/>
    </location>
</feature>
<dbReference type="EMBL" id="CATQJA010002659">
    <property type="protein sequence ID" value="CAJ0580524.1"/>
    <property type="molecule type" value="Genomic_DNA"/>
</dbReference>
<evidence type="ECO:0000313" key="2">
    <source>
        <dbReference type="EMBL" id="CAJ0580524.1"/>
    </source>
</evidence>
<keyword evidence="1" id="KW-0812">Transmembrane</keyword>
<keyword evidence="1" id="KW-0472">Membrane</keyword>